<evidence type="ECO:0000313" key="1">
    <source>
        <dbReference type="EMBL" id="MBS4223199.1"/>
    </source>
</evidence>
<name>A0A942Z427_9BACI</name>
<comment type="caution">
    <text evidence="1">The sequence shown here is derived from an EMBL/GenBank/DDBJ whole genome shotgun (WGS) entry which is preliminary data.</text>
</comment>
<accession>A0A942Z427</accession>
<keyword evidence="2" id="KW-1185">Reference proteome</keyword>
<gene>
    <name evidence="1" type="ORF">KHA91_10635</name>
</gene>
<proteinExistence type="predicted"/>
<evidence type="ECO:0008006" key="3">
    <source>
        <dbReference type="Google" id="ProtNLM"/>
    </source>
</evidence>
<dbReference type="Proteomes" id="UP000676456">
    <property type="component" value="Unassembled WGS sequence"/>
</dbReference>
<reference evidence="1 2" key="1">
    <citation type="submission" date="2021-05" db="EMBL/GenBank/DDBJ databases">
        <title>Novel Bacillus species.</title>
        <authorList>
            <person name="Liu G."/>
        </authorList>
    </citation>
    <scope>NUCLEOTIDE SEQUENCE [LARGE SCALE GENOMIC DNA]</scope>
    <source>
        <strain evidence="1 2">FJAT-49682</strain>
    </source>
</reference>
<organism evidence="1 2">
    <name type="scientific">Lederbergia citrea</name>
    <dbReference type="NCBI Taxonomy" id="2833581"/>
    <lineage>
        <taxon>Bacteria</taxon>
        <taxon>Bacillati</taxon>
        <taxon>Bacillota</taxon>
        <taxon>Bacilli</taxon>
        <taxon>Bacillales</taxon>
        <taxon>Bacillaceae</taxon>
        <taxon>Lederbergia</taxon>
    </lineage>
</organism>
<dbReference type="EMBL" id="JAGYPN010000002">
    <property type="protein sequence ID" value="MBS4223199.1"/>
    <property type="molecule type" value="Genomic_DNA"/>
</dbReference>
<dbReference type="RefSeq" id="WP_213098232.1">
    <property type="nucleotide sequence ID" value="NZ_JAGYPN010000002.1"/>
</dbReference>
<dbReference type="AlphaFoldDB" id="A0A942Z427"/>
<sequence>MLIQNDSKLTAIPQSENLQPIKEGGTYTAVVKEKLPNYEAIVQVKGQEVRVKIEGGSPFPESGKINMQVTDMKQELPVVKAVPVQVVERGQAAQQQGLALSNNVKQAVELLNQKNIPITKDILTHIKNYVEKGTGSQEQKVETITHMAAKKLDFTPQQLRAVHEALHGRPLGQVLQDLVAELDPNFSVKKEAGMQEPLQAKVAQVLSKLETMVRDSAKIEMIQNLRQALQQGDSPANIARVISSAFTSELRSTPALAREVLAVLKEVEMVRPTANETMNRAPQSSAPQSVTQQDSVQLRINQVLTKLEQTITDPAKKQKIQQLARSLQQGARSDVIARSVISEFSTELKADSSLAENLRSSLSQARPIFTGSQTVNAGPGVTNQQSVNTTQIVNQISQDETANKPGMAGGQSPVKIQNENHSIQSDIKAAAKQVKTVPDLSRVLQFVKDSSAFTELPTEQRAILHQAVEKAEQLQTAGKELAARQELASALSQLEGKQPEKVSQEAEQAYRFSNEVLATIPVQSRDLVVTTITKKLSQAAIDFKAVKRDITNTLQTAENLMKQAPMHARPSLEAAIKQLDNAILKSDFMLYTDMGTEKKLLLASTQLHEARKLLGKGEFAKASEIVHQVRNTVDKLIFQPSDVRVKHFVSKELAQLEQLPLPKQLSHSLEEPLQSMRQEPTARNAFEYVRSLGLTYDSDIAHRLVAGENAKADADASLKNMLMKLIQSEGNSSAGQKAEQALQHITGQQLLSKTDTTGLQTMMFSLPMILREQMENVKVFLTSKNSSERIDWENCSLYFLLETKRMGDVGIQLTAVDRTLSVTIKNDSLGFQEKIGPLAEVAKRRLEDIGYKIGAIQFTDLTPAAVRETAEKQSEKVNQPAFTERGYDFSV</sequence>
<protein>
    <recommendedName>
        <fullName evidence="3">Flagellar hook-length control protein-like C-terminal domain-containing protein</fullName>
    </recommendedName>
</protein>
<evidence type="ECO:0000313" key="2">
    <source>
        <dbReference type="Proteomes" id="UP000676456"/>
    </source>
</evidence>